<feature type="compositionally biased region" description="Basic and acidic residues" evidence="1">
    <location>
        <begin position="105"/>
        <end position="117"/>
    </location>
</feature>
<reference evidence="2 3" key="1">
    <citation type="journal article" date="2013" name="Proc. Natl. Acad. Sci. U.S.A.">
        <title>Fine-scale variation in meiotic recombination in Mimulus inferred from population shotgun sequencing.</title>
        <authorList>
            <person name="Hellsten U."/>
            <person name="Wright K.M."/>
            <person name="Jenkins J."/>
            <person name="Shu S."/>
            <person name="Yuan Y."/>
            <person name="Wessler S.R."/>
            <person name="Schmutz J."/>
            <person name="Willis J.H."/>
            <person name="Rokhsar D.S."/>
        </authorList>
    </citation>
    <scope>NUCLEOTIDE SEQUENCE [LARGE SCALE GENOMIC DNA]</scope>
    <source>
        <strain evidence="3">cv. DUN x IM62</strain>
    </source>
</reference>
<evidence type="ECO:0000313" key="2">
    <source>
        <dbReference type="EMBL" id="EYU36672.1"/>
    </source>
</evidence>
<protein>
    <submittedName>
        <fullName evidence="2">Uncharacterized protein</fullName>
    </submittedName>
</protein>
<dbReference type="PhylomeDB" id="A0A022R8I4"/>
<gene>
    <name evidence="2" type="ORF">MIMGU_mgv1a016329mg</name>
</gene>
<sequence length="125" mass="13362">MAHLAPFTPSTAKPFVSTFSRKTPNLASPRFLKVWASSSNQEETHIQRRSIALGLASVVLGLSIGGGNAKAAARRPPPPPPKEKKDPNMNGVLAKVLASKKRKEAMKESIAKLKENGKPVQGPSQ</sequence>
<keyword evidence="3" id="KW-1185">Reference proteome</keyword>
<proteinExistence type="predicted"/>
<dbReference type="eggNOG" id="ENOG502S6TW">
    <property type="taxonomic scope" value="Eukaryota"/>
</dbReference>
<dbReference type="STRING" id="4155.A0A022R8I4"/>
<evidence type="ECO:0000256" key="1">
    <source>
        <dbReference type="SAM" id="MobiDB-lite"/>
    </source>
</evidence>
<feature type="region of interest" description="Disordered" evidence="1">
    <location>
        <begin position="67"/>
        <end position="125"/>
    </location>
</feature>
<accession>A0A022R8I4</accession>
<organism evidence="2 3">
    <name type="scientific">Erythranthe guttata</name>
    <name type="common">Yellow monkey flower</name>
    <name type="synonym">Mimulus guttatus</name>
    <dbReference type="NCBI Taxonomy" id="4155"/>
    <lineage>
        <taxon>Eukaryota</taxon>
        <taxon>Viridiplantae</taxon>
        <taxon>Streptophyta</taxon>
        <taxon>Embryophyta</taxon>
        <taxon>Tracheophyta</taxon>
        <taxon>Spermatophyta</taxon>
        <taxon>Magnoliopsida</taxon>
        <taxon>eudicotyledons</taxon>
        <taxon>Gunneridae</taxon>
        <taxon>Pentapetalae</taxon>
        <taxon>asterids</taxon>
        <taxon>lamiids</taxon>
        <taxon>Lamiales</taxon>
        <taxon>Phrymaceae</taxon>
        <taxon>Erythranthe</taxon>
    </lineage>
</organism>
<dbReference type="Proteomes" id="UP000030748">
    <property type="component" value="Unassembled WGS sequence"/>
</dbReference>
<dbReference type="EMBL" id="KI630592">
    <property type="protein sequence ID" value="EYU36672.1"/>
    <property type="molecule type" value="Genomic_DNA"/>
</dbReference>
<dbReference type="OrthoDB" id="785928at2759"/>
<evidence type="ECO:0000313" key="3">
    <source>
        <dbReference type="Proteomes" id="UP000030748"/>
    </source>
</evidence>
<dbReference type="AlphaFoldDB" id="A0A022R8I4"/>
<name>A0A022R8I4_ERYGU</name>
<dbReference type="PANTHER" id="PTHR37182:SF2">
    <property type="entry name" value="F24J8.11 PROTEIN"/>
    <property type="match status" value="1"/>
</dbReference>
<dbReference type="OMA" id="RIWACHQ"/>
<dbReference type="PANTHER" id="PTHR37182">
    <property type="entry name" value="F24J8.11 PROTEIN"/>
    <property type="match status" value="1"/>
</dbReference>
<dbReference type="KEGG" id="egt:105959491"/>